<keyword evidence="1" id="KW-0472">Membrane</keyword>
<reference evidence="2" key="1">
    <citation type="submission" date="2016-10" db="EMBL/GenBank/DDBJ databases">
        <authorList>
            <person name="Benchimol M."/>
            <person name="Almeida L.G."/>
            <person name="Vasconcelos A.T."/>
            <person name="Perreira-Neves A."/>
            <person name="Rosa I.A."/>
            <person name="Tasca T."/>
            <person name="Bogo M.R."/>
            <person name="de Souza W."/>
        </authorList>
    </citation>
    <scope>NUCLEOTIDE SEQUENCE [LARGE SCALE GENOMIC DNA]</scope>
    <source>
        <strain evidence="2">K</strain>
    </source>
</reference>
<dbReference type="Proteomes" id="UP000179807">
    <property type="component" value="Unassembled WGS sequence"/>
</dbReference>
<dbReference type="RefSeq" id="XP_068355090.1">
    <property type="nucleotide sequence ID" value="XM_068507725.1"/>
</dbReference>
<keyword evidence="1" id="KW-1133">Transmembrane helix</keyword>
<proteinExistence type="predicted"/>
<dbReference type="VEuPathDB" id="TrichDB:TRFO_31090"/>
<feature type="transmembrane region" description="Helical" evidence="1">
    <location>
        <begin position="267"/>
        <end position="290"/>
    </location>
</feature>
<dbReference type="AlphaFoldDB" id="A0A1J4JT88"/>
<dbReference type="GeneID" id="94842429"/>
<evidence type="ECO:0000256" key="1">
    <source>
        <dbReference type="SAM" id="Phobius"/>
    </source>
</evidence>
<protein>
    <submittedName>
        <fullName evidence="2">Uncharacterized protein</fullName>
    </submittedName>
</protein>
<comment type="caution">
    <text evidence="2">The sequence shown here is derived from an EMBL/GenBank/DDBJ whole genome shotgun (WGS) entry which is preliminary data.</text>
</comment>
<sequence>MAQKYQNMARYIMKKFAFKKMLLAILLMCMIRVPTQGYARLPLPPNSTVNMNQGNSSSVIFSNSPLSVQIVSDIFNRTEYVKALDYAQISASNIKIQFHSKDSSIFHIWKIPQSLCNSRSAIILTDYITSFESNSTPLVNDFCLFSQFEVVAFYTKLSFHSDSINCSLKYYTASKFNVENPNFICHSDENCIFDSFSPFFIKFDKCGNSNISISMTSQIARNNVQPLNCAVNQLSTIAERGNFLVNNPLGQIKDLNCFDASTQFYKVLGFVAITTFFVIIALSIFCCCFISDNQAGVPVDL</sequence>
<accession>A0A1J4JT88</accession>
<organism evidence="2 3">
    <name type="scientific">Tritrichomonas foetus</name>
    <dbReference type="NCBI Taxonomy" id="1144522"/>
    <lineage>
        <taxon>Eukaryota</taxon>
        <taxon>Metamonada</taxon>
        <taxon>Parabasalia</taxon>
        <taxon>Tritrichomonadida</taxon>
        <taxon>Tritrichomonadidae</taxon>
        <taxon>Tritrichomonas</taxon>
    </lineage>
</organism>
<evidence type="ECO:0000313" key="2">
    <source>
        <dbReference type="EMBL" id="OHT01954.1"/>
    </source>
</evidence>
<evidence type="ECO:0000313" key="3">
    <source>
        <dbReference type="Proteomes" id="UP000179807"/>
    </source>
</evidence>
<keyword evidence="3" id="KW-1185">Reference proteome</keyword>
<name>A0A1J4JT88_9EUKA</name>
<gene>
    <name evidence="2" type="ORF">TRFO_31090</name>
</gene>
<dbReference type="EMBL" id="MLAK01000888">
    <property type="protein sequence ID" value="OHT01954.1"/>
    <property type="molecule type" value="Genomic_DNA"/>
</dbReference>
<keyword evidence="1" id="KW-0812">Transmembrane</keyword>